<keyword evidence="4" id="KW-1185">Reference proteome</keyword>
<evidence type="ECO:0000313" key="3">
    <source>
        <dbReference type="EMBL" id="MDA3630791.1"/>
    </source>
</evidence>
<feature type="signal peptide" evidence="2">
    <location>
        <begin position="1"/>
        <end position="20"/>
    </location>
</feature>
<feature type="compositionally biased region" description="Polar residues" evidence="1">
    <location>
        <begin position="24"/>
        <end position="41"/>
    </location>
</feature>
<dbReference type="InterPro" id="IPR024520">
    <property type="entry name" value="DUF3558"/>
</dbReference>
<feature type="region of interest" description="Disordered" evidence="1">
    <location>
        <begin position="65"/>
        <end position="89"/>
    </location>
</feature>
<dbReference type="Proteomes" id="UP001210380">
    <property type="component" value="Unassembled WGS sequence"/>
</dbReference>
<feature type="chain" id="PRO_5045525516" evidence="2">
    <location>
        <begin position="21"/>
        <end position="191"/>
    </location>
</feature>
<accession>A0ABT4VA06</accession>
<dbReference type="RefSeq" id="WP_270954048.1">
    <property type="nucleotide sequence ID" value="NZ_JAQGLA010000120.1"/>
</dbReference>
<name>A0ABT4VA06_9PSEU</name>
<organism evidence="3 4">
    <name type="scientific">Saccharopolyspora oryzae</name>
    <dbReference type="NCBI Taxonomy" id="2997343"/>
    <lineage>
        <taxon>Bacteria</taxon>
        <taxon>Bacillati</taxon>
        <taxon>Actinomycetota</taxon>
        <taxon>Actinomycetes</taxon>
        <taxon>Pseudonocardiales</taxon>
        <taxon>Pseudonocardiaceae</taxon>
        <taxon>Saccharopolyspora</taxon>
    </lineage>
</organism>
<keyword evidence="2" id="KW-0732">Signal</keyword>
<evidence type="ECO:0000313" key="4">
    <source>
        <dbReference type="Proteomes" id="UP001210380"/>
    </source>
</evidence>
<reference evidence="3 4" key="1">
    <citation type="submission" date="2022-11" db="EMBL/GenBank/DDBJ databases">
        <title>Draft genome sequence of Saccharopolyspora sp. WRP15-2 isolated from rhizosphere soils of wild rice in Thailand.</title>
        <authorList>
            <person name="Duangmal K."/>
            <person name="Kammanee S."/>
            <person name="Muangham S."/>
        </authorList>
    </citation>
    <scope>NUCLEOTIDE SEQUENCE [LARGE SCALE GENOMIC DNA]</scope>
    <source>
        <strain evidence="3 4">WRP15-2</strain>
    </source>
</reference>
<evidence type="ECO:0000256" key="1">
    <source>
        <dbReference type="SAM" id="MobiDB-lite"/>
    </source>
</evidence>
<protein>
    <submittedName>
        <fullName evidence="3">DUF3558 domain-containing protein</fullName>
    </submittedName>
</protein>
<dbReference type="EMBL" id="JAQGLA010000120">
    <property type="protein sequence ID" value="MDA3630791.1"/>
    <property type="molecule type" value="Genomic_DNA"/>
</dbReference>
<evidence type="ECO:0000256" key="2">
    <source>
        <dbReference type="SAM" id="SignalP"/>
    </source>
</evidence>
<gene>
    <name evidence="3" type="ORF">OU415_35565</name>
</gene>
<feature type="region of interest" description="Disordered" evidence="1">
    <location>
        <begin position="19"/>
        <end position="51"/>
    </location>
</feature>
<comment type="caution">
    <text evidence="3">The sequence shown here is derived from an EMBL/GenBank/DDBJ whole genome shotgun (WGS) entry which is preliminary data.</text>
</comment>
<sequence length="191" mass="20258">MQRRASLAAVSLLAVLGASACSPGGSTETPGSNAPESSTASDAPKVEKPKNLKAVTDACQLLTKQQVSDLGGTNERRPPQQSTNTYGEPSCQWANDAFTATVSINTKFGGLKRVMQNRKSRQDYKPTQLEGYEGGRVGEQSNLCRIELGIADDQSLEINYAKNAGGTPEMDDSCGFAEKITSEALKNVPDA</sequence>
<dbReference type="Pfam" id="PF12079">
    <property type="entry name" value="DUF3558"/>
    <property type="match status" value="1"/>
</dbReference>
<proteinExistence type="predicted"/>
<dbReference type="PROSITE" id="PS51257">
    <property type="entry name" value="PROKAR_LIPOPROTEIN"/>
    <property type="match status" value="1"/>
</dbReference>